<dbReference type="EMBL" id="SDMP01000018">
    <property type="protein sequence ID" value="RYQ94809.1"/>
    <property type="molecule type" value="Genomic_DNA"/>
</dbReference>
<proteinExistence type="predicted"/>
<evidence type="ECO:0000313" key="2">
    <source>
        <dbReference type="EMBL" id="RYQ94809.1"/>
    </source>
</evidence>
<keyword evidence="3" id="KW-1185">Reference proteome</keyword>
<dbReference type="Proteomes" id="UP000289738">
    <property type="component" value="Chromosome B08"/>
</dbReference>
<protein>
    <recommendedName>
        <fullName evidence="1">Transposase MuDR plant domain-containing protein</fullName>
    </recommendedName>
</protein>
<organism evidence="2 3">
    <name type="scientific">Arachis hypogaea</name>
    <name type="common">Peanut</name>
    <dbReference type="NCBI Taxonomy" id="3818"/>
    <lineage>
        <taxon>Eukaryota</taxon>
        <taxon>Viridiplantae</taxon>
        <taxon>Streptophyta</taxon>
        <taxon>Embryophyta</taxon>
        <taxon>Tracheophyta</taxon>
        <taxon>Spermatophyta</taxon>
        <taxon>Magnoliopsida</taxon>
        <taxon>eudicotyledons</taxon>
        <taxon>Gunneridae</taxon>
        <taxon>Pentapetalae</taxon>
        <taxon>rosids</taxon>
        <taxon>fabids</taxon>
        <taxon>Fabales</taxon>
        <taxon>Fabaceae</taxon>
        <taxon>Papilionoideae</taxon>
        <taxon>50 kb inversion clade</taxon>
        <taxon>dalbergioids sensu lato</taxon>
        <taxon>Dalbergieae</taxon>
        <taxon>Pterocarpus clade</taxon>
        <taxon>Arachis</taxon>
    </lineage>
</organism>
<sequence>MNADVAEVANALANPHPFQEPSFMWSLDLEAMHAPEFSQYMNAAPPVVADGEFTVGMEFSSREAVIKAMKDYTIRRGVDYRVYESEPTIFYAKCTEYGNGCDWLIRGLPGIGARNGSRIQAQVTNSVSGPSISLQSTRVALHNDLYKCARHAEPQLNCMIPPKL</sequence>
<comment type="caution">
    <text evidence="2">The sequence shown here is derived from an EMBL/GenBank/DDBJ whole genome shotgun (WGS) entry which is preliminary data.</text>
</comment>
<name>A0A444XYT2_ARAHY</name>
<dbReference type="AlphaFoldDB" id="A0A444XYT2"/>
<dbReference type="InterPro" id="IPR004332">
    <property type="entry name" value="Transposase_MuDR"/>
</dbReference>
<dbReference type="Pfam" id="PF03108">
    <property type="entry name" value="DBD_Tnp_Mut"/>
    <property type="match status" value="1"/>
</dbReference>
<evidence type="ECO:0000259" key="1">
    <source>
        <dbReference type="Pfam" id="PF03108"/>
    </source>
</evidence>
<feature type="domain" description="Transposase MuDR plant" evidence="1">
    <location>
        <begin position="53"/>
        <end position="106"/>
    </location>
</feature>
<reference evidence="2 3" key="1">
    <citation type="submission" date="2019-01" db="EMBL/GenBank/DDBJ databases">
        <title>Sequencing of cultivated peanut Arachis hypogaea provides insights into genome evolution and oil improvement.</title>
        <authorList>
            <person name="Chen X."/>
        </authorList>
    </citation>
    <scope>NUCLEOTIDE SEQUENCE [LARGE SCALE GENOMIC DNA]</scope>
    <source>
        <strain evidence="3">cv. Fuhuasheng</strain>
        <tissue evidence="2">Leaves</tissue>
    </source>
</reference>
<gene>
    <name evidence="2" type="ORF">Ahy_B08g089744</name>
</gene>
<evidence type="ECO:0000313" key="3">
    <source>
        <dbReference type="Proteomes" id="UP000289738"/>
    </source>
</evidence>
<accession>A0A444XYT2</accession>